<dbReference type="GO" id="GO:0009055">
    <property type="term" value="F:electron transfer activity"/>
    <property type="evidence" value="ECO:0007669"/>
    <property type="project" value="InterPro"/>
</dbReference>
<keyword evidence="3 10" id="KW-0479">Metal-binding</keyword>
<keyword evidence="6" id="KW-0249">Electron transport</keyword>
<feature type="transmembrane region" description="Helical" evidence="11">
    <location>
        <begin position="7"/>
        <end position="28"/>
    </location>
</feature>
<keyword evidence="8 10" id="KW-0411">Iron-sulfur</keyword>
<dbReference type="GO" id="GO:0022900">
    <property type="term" value="P:electron transport chain"/>
    <property type="evidence" value="ECO:0007669"/>
    <property type="project" value="InterPro"/>
</dbReference>
<evidence type="ECO:0000256" key="11">
    <source>
        <dbReference type="SAM" id="Phobius"/>
    </source>
</evidence>
<keyword evidence="1" id="KW-0813">Transport</keyword>
<dbReference type="InterPro" id="IPR007202">
    <property type="entry name" value="4Fe-4S_dom"/>
</dbReference>
<evidence type="ECO:0000256" key="2">
    <source>
        <dbReference type="ARBA" id="ARBA00022485"/>
    </source>
</evidence>
<feature type="binding site" evidence="10">
    <location>
        <position position="128"/>
    </location>
    <ligand>
        <name>[4Fe-4S] cluster</name>
        <dbReference type="ChEBI" id="CHEBI:49883"/>
        <label>3</label>
    </ligand>
</feature>
<comment type="caution">
    <text evidence="14">The sequence shown here is derived from an EMBL/GenBank/DDBJ whole genome shotgun (WGS) entry which is preliminary data.</text>
</comment>
<feature type="domain" description="4Fe-4S" evidence="13">
    <location>
        <begin position="34"/>
        <end position="93"/>
    </location>
</feature>
<proteinExistence type="predicted"/>
<keyword evidence="11" id="KW-0812">Transmembrane</keyword>
<dbReference type="InterPro" id="IPR016463">
    <property type="entry name" value="RnfB/RsxB_Proteobac"/>
</dbReference>
<dbReference type="InterPro" id="IPR050395">
    <property type="entry name" value="4Fe4S_Ferredoxin_RnfB"/>
</dbReference>
<feature type="binding site" evidence="10">
    <location>
        <position position="51"/>
    </location>
    <ligand>
        <name>[4Fe-4S] cluster</name>
        <dbReference type="ChEBI" id="CHEBI:49883"/>
        <label>1</label>
    </ligand>
</feature>
<dbReference type="Gene3D" id="3.30.70.20">
    <property type="match status" value="1"/>
</dbReference>
<dbReference type="PROSITE" id="PS51656">
    <property type="entry name" value="4FE4S"/>
    <property type="match status" value="1"/>
</dbReference>
<feature type="binding site" evidence="10">
    <location>
        <position position="54"/>
    </location>
    <ligand>
        <name>[4Fe-4S] cluster</name>
        <dbReference type="ChEBI" id="CHEBI:49883"/>
        <label>1</label>
    </ligand>
</feature>
<organism evidence="14 15">
    <name type="scientific">Candidatus Anaerobiospirillum pullistercoris</name>
    <dbReference type="NCBI Taxonomy" id="2838452"/>
    <lineage>
        <taxon>Bacteria</taxon>
        <taxon>Pseudomonadati</taxon>
        <taxon>Pseudomonadota</taxon>
        <taxon>Gammaproteobacteria</taxon>
        <taxon>Aeromonadales</taxon>
        <taxon>Succinivibrionaceae</taxon>
        <taxon>Anaerobiospirillum</taxon>
    </lineage>
</organism>
<feature type="binding site" evidence="10">
    <location>
        <position position="59"/>
    </location>
    <ligand>
        <name>[4Fe-4S] cluster</name>
        <dbReference type="ChEBI" id="CHEBI:49883"/>
        <label>1</label>
    </ligand>
</feature>
<name>A0A9D1WBE4_9GAMM</name>
<dbReference type="PANTHER" id="PTHR43560">
    <property type="entry name" value="ION-TRANSLOCATING OXIDOREDUCTASE COMPLEX SUBUNIT B"/>
    <property type="match status" value="1"/>
</dbReference>
<gene>
    <name evidence="14" type="ORF">H9850_01040</name>
</gene>
<dbReference type="SUPFAM" id="SSF54862">
    <property type="entry name" value="4Fe-4S ferredoxins"/>
    <property type="match status" value="1"/>
</dbReference>
<evidence type="ECO:0000313" key="15">
    <source>
        <dbReference type="Proteomes" id="UP000886829"/>
    </source>
</evidence>
<accession>A0A9D1WBE4</accession>
<feature type="binding site" evidence="10">
    <location>
        <position position="158"/>
    </location>
    <ligand>
        <name>[4Fe-4S] cluster</name>
        <dbReference type="ChEBI" id="CHEBI:49883"/>
        <label>2</label>
    </ligand>
</feature>
<evidence type="ECO:0000259" key="12">
    <source>
        <dbReference type="PROSITE" id="PS51379"/>
    </source>
</evidence>
<evidence type="ECO:0000256" key="8">
    <source>
        <dbReference type="ARBA" id="ARBA00023014"/>
    </source>
</evidence>
<feature type="domain" description="4Fe-4S ferredoxin-type" evidence="12">
    <location>
        <begin position="109"/>
        <end position="138"/>
    </location>
</feature>
<dbReference type="GO" id="GO:0005886">
    <property type="term" value="C:plasma membrane"/>
    <property type="evidence" value="ECO:0007669"/>
    <property type="project" value="InterPro"/>
</dbReference>
<dbReference type="InterPro" id="IPR017896">
    <property type="entry name" value="4Fe4S_Fe-S-bd"/>
</dbReference>
<dbReference type="GO" id="GO:0046872">
    <property type="term" value="F:metal ion binding"/>
    <property type="evidence" value="ECO:0007669"/>
    <property type="project" value="UniProtKB-KW"/>
</dbReference>
<dbReference type="EMBL" id="DXEV01000022">
    <property type="protein sequence ID" value="HIX56041.1"/>
    <property type="molecule type" value="Genomic_DNA"/>
</dbReference>
<evidence type="ECO:0000256" key="3">
    <source>
        <dbReference type="ARBA" id="ARBA00022723"/>
    </source>
</evidence>
<dbReference type="PROSITE" id="PS51379">
    <property type="entry name" value="4FE4S_FER_2"/>
    <property type="match status" value="2"/>
</dbReference>
<keyword evidence="4" id="KW-0677">Repeat</keyword>
<feature type="binding site" evidence="10">
    <location>
        <position position="148"/>
    </location>
    <ligand>
        <name>[4Fe-4S] cluster</name>
        <dbReference type="ChEBI" id="CHEBI:49883"/>
        <label>3</label>
    </ligand>
</feature>
<dbReference type="AlphaFoldDB" id="A0A9D1WBE4"/>
<evidence type="ECO:0000256" key="1">
    <source>
        <dbReference type="ARBA" id="ARBA00022448"/>
    </source>
</evidence>
<feature type="binding site" evidence="10">
    <location>
        <position position="121"/>
    </location>
    <ligand>
        <name>[4Fe-4S] cluster</name>
        <dbReference type="ChEBI" id="CHEBI:49883"/>
        <label>2</label>
    </ligand>
</feature>
<keyword evidence="7 10" id="KW-0408">Iron</keyword>
<dbReference type="Pfam" id="PF14697">
    <property type="entry name" value="Fer4_21"/>
    <property type="match status" value="1"/>
</dbReference>
<dbReference type="Proteomes" id="UP000886829">
    <property type="component" value="Unassembled WGS sequence"/>
</dbReference>
<dbReference type="PANTHER" id="PTHR43560:SF1">
    <property type="entry name" value="ION-TRANSLOCATING OXIDOREDUCTASE COMPLEX SUBUNIT B"/>
    <property type="match status" value="1"/>
</dbReference>
<protein>
    <submittedName>
        <fullName evidence="14">RnfABCDGE type electron transport complex subunit B</fullName>
    </submittedName>
</protein>
<evidence type="ECO:0000256" key="10">
    <source>
        <dbReference type="PIRSR" id="PIRSR005784-1"/>
    </source>
</evidence>
<evidence type="ECO:0000256" key="6">
    <source>
        <dbReference type="ARBA" id="ARBA00022982"/>
    </source>
</evidence>
<keyword evidence="9 11" id="KW-0472">Membrane</keyword>
<dbReference type="Pfam" id="PF04060">
    <property type="entry name" value="FeS"/>
    <property type="match status" value="1"/>
</dbReference>
<evidence type="ECO:0000256" key="4">
    <source>
        <dbReference type="ARBA" id="ARBA00022737"/>
    </source>
</evidence>
<comment type="cofactor">
    <cofactor evidence="10">
        <name>[4Fe-4S] cluster</name>
        <dbReference type="ChEBI" id="CHEBI:49883"/>
    </cofactor>
    <text evidence="10">Binds 3 [4Fe-4S] clusters.</text>
</comment>
<keyword evidence="5" id="KW-1278">Translocase</keyword>
<evidence type="ECO:0000256" key="9">
    <source>
        <dbReference type="ARBA" id="ARBA00023136"/>
    </source>
</evidence>
<feature type="binding site" evidence="10">
    <location>
        <position position="124"/>
    </location>
    <ligand>
        <name>[4Fe-4S] cluster</name>
        <dbReference type="ChEBI" id="CHEBI:49883"/>
        <label>2</label>
    </ligand>
</feature>
<feature type="domain" description="4Fe-4S ferredoxin-type" evidence="12">
    <location>
        <begin position="139"/>
        <end position="168"/>
    </location>
</feature>
<reference evidence="14" key="2">
    <citation type="submission" date="2021-04" db="EMBL/GenBank/DDBJ databases">
        <authorList>
            <person name="Gilroy R."/>
        </authorList>
    </citation>
    <scope>NUCLEOTIDE SEQUENCE</scope>
    <source>
        <strain evidence="14">USASDec5-558</strain>
    </source>
</reference>
<dbReference type="PIRSF" id="PIRSF005784">
    <property type="entry name" value="Elect_transpt_RnfB"/>
    <property type="match status" value="1"/>
</dbReference>
<dbReference type="Gene3D" id="1.10.15.40">
    <property type="entry name" value="Electron transport complex subunit B, putative Fe-S cluster"/>
    <property type="match status" value="1"/>
</dbReference>
<dbReference type="GO" id="GO:0051539">
    <property type="term" value="F:4 iron, 4 sulfur cluster binding"/>
    <property type="evidence" value="ECO:0007669"/>
    <property type="project" value="UniProtKB-KW"/>
</dbReference>
<evidence type="ECO:0000256" key="7">
    <source>
        <dbReference type="ARBA" id="ARBA00023004"/>
    </source>
</evidence>
<keyword evidence="11" id="KW-1133">Transmembrane helix</keyword>
<feature type="binding site" evidence="10">
    <location>
        <position position="118"/>
    </location>
    <ligand>
        <name>[4Fe-4S] cluster</name>
        <dbReference type="ChEBI" id="CHEBI:49883"/>
        <label>2</label>
    </ligand>
</feature>
<dbReference type="NCBIfam" id="TIGR01944">
    <property type="entry name" value="rnfB"/>
    <property type="match status" value="1"/>
</dbReference>
<dbReference type="InterPro" id="IPR017900">
    <property type="entry name" value="4Fe4S_Fe_S_CS"/>
</dbReference>
<feature type="binding site" evidence="10">
    <location>
        <position position="151"/>
    </location>
    <ligand>
        <name>[4Fe-4S] cluster</name>
        <dbReference type="ChEBI" id="CHEBI:49883"/>
        <label>3</label>
    </ligand>
</feature>
<evidence type="ECO:0000259" key="13">
    <source>
        <dbReference type="PROSITE" id="PS51656"/>
    </source>
</evidence>
<keyword evidence="2 10" id="KW-0004">4Fe-4S</keyword>
<dbReference type="InterPro" id="IPR010207">
    <property type="entry name" value="Elect_transpt_cplx_RnfB/RsxB"/>
</dbReference>
<feature type="binding site" evidence="10">
    <location>
        <position position="154"/>
    </location>
    <ligand>
        <name>[4Fe-4S] cluster</name>
        <dbReference type="ChEBI" id="CHEBI:49883"/>
        <label>3</label>
    </ligand>
</feature>
<evidence type="ECO:0000313" key="14">
    <source>
        <dbReference type="EMBL" id="HIX56041.1"/>
    </source>
</evidence>
<sequence>MLSSHELYFVIYGALALFVLGIVLSYLARAKQDQGNDLVERLEKALPGAQCAQCGFPGCRAYAEALAAGTASCNKCTPGGASTTEALAEILGVSANIEDNEDAIFTPRTVAFIHKTLCTGCSKCQRYCPVDAIEGTHHTPHVILEEECIGCGDCVKACPEECIEMIRQEQTLAHFNWDLQAIRFQGTGASK</sequence>
<feature type="binding site" evidence="10">
    <location>
        <position position="76"/>
    </location>
    <ligand>
        <name>[4Fe-4S] cluster</name>
        <dbReference type="ChEBI" id="CHEBI:49883"/>
        <label>1</label>
    </ligand>
</feature>
<dbReference type="PROSITE" id="PS00198">
    <property type="entry name" value="4FE4S_FER_1"/>
    <property type="match status" value="1"/>
</dbReference>
<reference evidence="14" key="1">
    <citation type="journal article" date="2021" name="PeerJ">
        <title>Extensive microbial diversity within the chicken gut microbiome revealed by metagenomics and culture.</title>
        <authorList>
            <person name="Gilroy R."/>
            <person name="Ravi A."/>
            <person name="Getino M."/>
            <person name="Pursley I."/>
            <person name="Horton D.L."/>
            <person name="Alikhan N.F."/>
            <person name="Baker D."/>
            <person name="Gharbi K."/>
            <person name="Hall N."/>
            <person name="Watson M."/>
            <person name="Adriaenssens E.M."/>
            <person name="Foster-Nyarko E."/>
            <person name="Jarju S."/>
            <person name="Secka A."/>
            <person name="Antonio M."/>
            <person name="Oren A."/>
            <person name="Chaudhuri R.R."/>
            <person name="La Ragione R."/>
            <person name="Hildebrand F."/>
            <person name="Pallen M.J."/>
        </authorList>
    </citation>
    <scope>NUCLEOTIDE SEQUENCE</scope>
    <source>
        <strain evidence="14">USASDec5-558</strain>
    </source>
</reference>
<evidence type="ECO:0000256" key="5">
    <source>
        <dbReference type="ARBA" id="ARBA00022967"/>
    </source>
</evidence>